<keyword evidence="15" id="KW-0677">Repeat</keyword>
<feature type="disulfide bond" evidence="26">
    <location>
        <begin position="1393"/>
        <end position="1411"/>
    </location>
</feature>
<dbReference type="InterPro" id="IPR013783">
    <property type="entry name" value="Ig-like_fold"/>
</dbReference>
<dbReference type="SUPFAM" id="SSF49265">
    <property type="entry name" value="Fibronectin type III"/>
    <property type="match status" value="3"/>
</dbReference>
<dbReference type="FunFam" id="4.10.400.10:FF:000065">
    <property type="entry name" value="Transmembrane protease serine 7"/>
    <property type="match status" value="2"/>
</dbReference>
<dbReference type="SUPFAM" id="SSF57424">
    <property type="entry name" value="LDL receptor-like module"/>
    <property type="match status" value="10"/>
</dbReference>
<feature type="domain" description="Fibronectin type-III" evidence="30">
    <location>
        <begin position="1908"/>
        <end position="1996"/>
    </location>
</feature>
<evidence type="ECO:0000256" key="25">
    <source>
        <dbReference type="ARBA" id="ARBA00032450"/>
    </source>
</evidence>
<dbReference type="Pfam" id="PF00058">
    <property type="entry name" value="Ldl_recept_b"/>
    <property type="match status" value="3"/>
</dbReference>
<feature type="disulfide bond" evidence="26">
    <location>
        <begin position="1170"/>
        <end position="1188"/>
    </location>
</feature>
<evidence type="ECO:0000256" key="13">
    <source>
        <dbReference type="ARBA" id="ARBA00022583"/>
    </source>
</evidence>
<comment type="caution">
    <text evidence="26">Lacks conserved residue(s) required for the propagation of feature annotation.</text>
</comment>
<dbReference type="Gene3D" id="3.30.60.270">
    <property type="match status" value="1"/>
</dbReference>
<dbReference type="Pfam" id="PF15902">
    <property type="entry name" value="Sortilin-Vps10"/>
    <property type="match status" value="1"/>
</dbReference>
<feature type="disulfide bond" evidence="26">
    <location>
        <begin position="1320"/>
        <end position="1335"/>
    </location>
</feature>
<dbReference type="PROSITE" id="PS50068">
    <property type="entry name" value="LDLRA_2"/>
    <property type="match status" value="10"/>
</dbReference>
<feature type="disulfide bond" evidence="26">
    <location>
        <begin position="1182"/>
        <end position="1197"/>
    </location>
</feature>
<evidence type="ECO:0000256" key="28">
    <source>
        <dbReference type="SAM" id="MobiDB-lite"/>
    </source>
</evidence>
<feature type="compositionally biased region" description="Basic and acidic residues" evidence="28">
    <location>
        <begin position="55"/>
        <end position="67"/>
    </location>
</feature>
<dbReference type="InterPro" id="IPR031777">
    <property type="entry name" value="Sortilin_C"/>
</dbReference>
<evidence type="ECO:0000256" key="19">
    <source>
        <dbReference type="ARBA" id="ARBA00023136"/>
    </source>
</evidence>
<feature type="disulfide bond" evidence="26">
    <location>
        <begin position="1405"/>
        <end position="1420"/>
    </location>
</feature>
<dbReference type="GO" id="GO:0005886">
    <property type="term" value="C:plasma membrane"/>
    <property type="evidence" value="ECO:0007669"/>
    <property type="project" value="UniProtKB-SubCell"/>
</dbReference>
<keyword evidence="23" id="KW-0968">Cytoplasmic vesicle</keyword>
<dbReference type="SUPFAM" id="SSF110296">
    <property type="entry name" value="Oligoxyloglucan reducing end-specific cellobiohydrolase"/>
    <property type="match status" value="1"/>
</dbReference>
<gene>
    <name evidence="31" type="ORF">SPHA_72689</name>
</gene>
<dbReference type="GO" id="GO:0005789">
    <property type="term" value="C:endoplasmic reticulum membrane"/>
    <property type="evidence" value="ECO:0007669"/>
    <property type="project" value="UniProtKB-SubCell"/>
</dbReference>
<dbReference type="EMBL" id="CAHIKZ030005338">
    <property type="protein sequence ID" value="CAE1322764.1"/>
    <property type="molecule type" value="Genomic_DNA"/>
</dbReference>
<dbReference type="Gene3D" id="2.120.10.30">
    <property type="entry name" value="TolB, C-terminal domain"/>
    <property type="match status" value="1"/>
</dbReference>
<evidence type="ECO:0000256" key="18">
    <source>
        <dbReference type="ARBA" id="ARBA00023034"/>
    </source>
</evidence>
<dbReference type="PROSITE" id="PS51120">
    <property type="entry name" value="LDLRB"/>
    <property type="match status" value="4"/>
</dbReference>
<feature type="disulfide bond" evidence="26">
    <location>
        <begin position="1262"/>
        <end position="1277"/>
    </location>
</feature>
<comment type="similarity">
    <text evidence="8">Belongs to the VPS10-related sortilin family. SORL1 subfamily.</text>
</comment>
<keyword evidence="10" id="KW-0813">Transport</keyword>
<feature type="domain" description="Fibronectin type-III" evidence="30">
    <location>
        <begin position="1614"/>
        <end position="1715"/>
    </location>
</feature>
<evidence type="ECO:0000256" key="21">
    <source>
        <dbReference type="ARBA" id="ARBA00023170"/>
    </source>
</evidence>
<keyword evidence="29" id="KW-0812">Transmembrane</keyword>
<keyword evidence="20 26" id="KW-1015">Disulfide bond</keyword>
<evidence type="ECO:0000256" key="29">
    <source>
        <dbReference type="SAM" id="Phobius"/>
    </source>
</evidence>
<dbReference type="CDD" id="cd00063">
    <property type="entry name" value="FN3"/>
    <property type="match status" value="5"/>
</dbReference>
<evidence type="ECO:0000313" key="31">
    <source>
        <dbReference type="EMBL" id="CAE1322764.1"/>
    </source>
</evidence>
<dbReference type="Gene3D" id="2.130.10.10">
    <property type="entry name" value="YVTN repeat-like/Quinoprotein amine dehydrogenase"/>
    <property type="match status" value="1"/>
</dbReference>
<evidence type="ECO:0000256" key="1">
    <source>
        <dbReference type="ARBA" id="ARBA00004115"/>
    </source>
</evidence>
<dbReference type="Gene3D" id="2.10.70.80">
    <property type="match status" value="1"/>
</dbReference>
<dbReference type="SUPFAM" id="SSF63825">
    <property type="entry name" value="YWTD domain"/>
    <property type="match status" value="1"/>
</dbReference>
<dbReference type="SMART" id="SM00192">
    <property type="entry name" value="LDLa"/>
    <property type="match status" value="10"/>
</dbReference>
<dbReference type="SMART" id="SM00060">
    <property type="entry name" value="FN3"/>
    <property type="match status" value="5"/>
</dbReference>
<comment type="subcellular location">
    <subcellularLocation>
        <location evidence="4">Cell membrane</location>
        <topology evidence="4">Single-pass type I membrane protein</topology>
    </subcellularLocation>
    <subcellularLocation>
        <location evidence="3">Cytoplasmic vesicle</location>
        <location evidence="3">Secretory vesicle membrane</location>
        <topology evidence="3">Single-pass type I membrane protein</topology>
    </subcellularLocation>
    <subcellularLocation>
        <location evidence="2">Early endosome membrane</location>
        <topology evidence="2">Single-pass type I membrane protein</topology>
    </subcellularLocation>
    <subcellularLocation>
        <location evidence="1">Endoplasmic reticulum membrane</location>
        <topology evidence="1">Single-pass type I membrane protein</topology>
    </subcellularLocation>
    <subcellularLocation>
        <location evidence="7">Endosome</location>
        <location evidence="7">Multivesicular body membrane</location>
        <topology evidence="7">Single-pass type I membrane protein</topology>
    </subcellularLocation>
    <subcellularLocation>
        <location evidence="5">Golgi apparatus</location>
        <location evidence="5">trans-Golgi network membrane</location>
        <topology evidence="5">Single-pass type I membrane protein</topology>
    </subcellularLocation>
    <subcellularLocation>
        <location evidence="6">Recycling endosome membrane</location>
        <topology evidence="6">Single-pass type I membrane protein</topology>
    </subcellularLocation>
</comment>
<dbReference type="PROSITE" id="PS50853">
    <property type="entry name" value="FN3"/>
    <property type="match status" value="6"/>
</dbReference>
<dbReference type="SMART" id="SM00602">
    <property type="entry name" value="VPS10"/>
    <property type="match status" value="1"/>
</dbReference>
<evidence type="ECO:0000256" key="12">
    <source>
        <dbReference type="ARBA" id="ARBA00022536"/>
    </source>
</evidence>
<dbReference type="GO" id="GO:0005794">
    <property type="term" value="C:Golgi apparatus"/>
    <property type="evidence" value="ECO:0007669"/>
    <property type="project" value="UniProtKB-SubCell"/>
</dbReference>
<dbReference type="InterPro" id="IPR000033">
    <property type="entry name" value="LDLR_classB_rpt"/>
</dbReference>
<dbReference type="Pfam" id="PF00057">
    <property type="entry name" value="Ldl_recept_a"/>
    <property type="match status" value="9"/>
</dbReference>
<evidence type="ECO:0000256" key="16">
    <source>
        <dbReference type="ARBA" id="ARBA00022753"/>
    </source>
</evidence>
<feature type="disulfide bond" evidence="26">
    <location>
        <begin position="1163"/>
        <end position="1175"/>
    </location>
</feature>
<feature type="disulfide bond" evidence="26">
    <location>
        <begin position="1446"/>
        <end position="1461"/>
    </location>
</feature>
<feature type="repeat" description="LDL-receptor class B" evidence="27">
    <location>
        <begin position="792"/>
        <end position="835"/>
    </location>
</feature>
<dbReference type="InterPro" id="IPR015943">
    <property type="entry name" value="WD40/YVTN_repeat-like_dom_sf"/>
</dbReference>
<evidence type="ECO:0000256" key="5">
    <source>
        <dbReference type="ARBA" id="ARBA00004393"/>
    </source>
</evidence>
<dbReference type="InterPro" id="IPR003961">
    <property type="entry name" value="FN3_dom"/>
</dbReference>
<feature type="disulfide bond" evidence="26">
    <location>
        <begin position="1104"/>
        <end position="1119"/>
    </location>
</feature>
<feature type="transmembrane region" description="Helical" evidence="29">
    <location>
        <begin position="2105"/>
        <end position="2128"/>
    </location>
</feature>
<protein>
    <recommendedName>
        <fullName evidence="9">Sortilin-related receptor</fullName>
    </recommendedName>
    <alternativeName>
        <fullName evidence="24">Low-density lipoprotein receptor relative with 11 ligand-binding repeats</fullName>
    </alternativeName>
    <alternativeName>
        <fullName evidence="25">Sorting protein-related receptor containing LDLR class A repeats</fullName>
    </alternativeName>
</protein>
<dbReference type="GO" id="GO:0055038">
    <property type="term" value="C:recycling endosome membrane"/>
    <property type="evidence" value="ECO:0007669"/>
    <property type="project" value="UniProtKB-SubCell"/>
</dbReference>
<dbReference type="Proteomes" id="UP000597762">
    <property type="component" value="Unassembled WGS sequence"/>
</dbReference>
<reference evidence="31" key="1">
    <citation type="submission" date="2021-01" db="EMBL/GenBank/DDBJ databases">
        <authorList>
            <person name="Li R."/>
            <person name="Bekaert M."/>
        </authorList>
    </citation>
    <scope>NUCLEOTIDE SEQUENCE</scope>
    <source>
        <strain evidence="31">Farmed</strain>
    </source>
</reference>
<feature type="disulfide bond" evidence="26">
    <location>
        <begin position="1250"/>
        <end position="1268"/>
    </location>
</feature>
<dbReference type="FunFam" id="2.120.10.30:FF:000241">
    <property type="entry name" value="Low-density lipoprotein receptor-related protein 6"/>
    <property type="match status" value="1"/>
</dbReference>
<evidence type="ECO:0000256" key="24">
    <source>
        <dbReference type="ARBA" id="ARBA00029896"/>
    </source>
</evidence>
<feature type="domain" description="Fibronectin type-III" evidence="30">
    <location>
        <begin position="1517"/>
        <end position="1613"/>
    </location>
</feature>
<dbReference type="FunFam" id="4.10.400.10:FF:000011">
    <property type="entry name" value="Low-density lipoprotein receptor-related protein 1"/>
    <property type="match status" value="1"/>
</dbReference>
<feature type="disulfide bond" evidence="26">
    <location>
        <begin position="1365"/>
        <end position="1380"/>
    </location>
</feature>
<dbReference type="InterPro" id="IPR006581">
    <property type="entry name" value="VPS10"/>
</dbReference>
<feature type="disulfide bond" evidence="26">
    <location>
        <begin position="1092"/>
        <end position="1110"/>
    </location>
</feature>
<keyword evidence="19 29" id="KW-0472">Membrane</keyword>
<feature type="disulfide bond" evidence="26">
    <location>
        <begin position="1124"/>
        <end position="1136"/>
    </location>
</feature>
<comment type="caution">
    <text evidence="31">The sequence shown here is derived from an EMBL/GenBank/DDBJ whole genome shotgun (WGS) entry which is preliminary data.</text>
</comment>
<feature type="transmembrane region" description="Helical" evidence="29">
    <location>
        <begin position="2221"/>
        <end position="2247"/>
    </location>
</feature>
<dbReference type="Gene3D" id="2.60.40.10">
    <property type="entry name" value="Immunoglobulins"/>
    <property type="match status" value="6"/>
</dbReference>
<sequence>MCDSVNEIFALRYGSPAKTLHLSPSESGLFHQEKGMHVFEVDPDREPNRLMADLADGKKMESDDFDRKRNRRSASSDLPLSSLTNVTTAAHLKDSHQLMIIHWAGKASKVIVALTRDRKPVLNHATSNVFISYNYGKNFDNVSYKLSSGNNQSAIHQFHNHPLQNSHYVFVDINNNITYFTRDYGKTFLRHSLSFCPRVITFHQVNPEILLGMDDDPSQRKLYLTKNFGDSWTMVQENVKAFFWGHEKYDNPDKIYVERLEPNGHSTVVLSTDFFEKHQQAIISAVEDFEIKENYMFATKKIQYFGSSQPFHLQLWVSRNHEEFQLAQFWPQMNHLDYYIADASENQVFVCVNHHNSLSNLFVSDVKGIKFTLSLERIIYYKPKGPNKDTWLKFYADQSFADIHKVKGVRGVYIASQFMNSSFNVENQISLITFDKGGLWHPLLAPEKTRDGAILNCSIWLHCSLHVSQELEHLYPTSHSEPILSRESAPGLIIASGTVGSRIKQYHQNIFLSIDAGLTWHEILLDGHFFTFGDHGGLIVAIKQATLTDTVLYSWNNGETWTSLKITDRKIWVYGLLTEPGEKTTVFSIFGSYAEKHEWLIVQVNLSSIFTTVCSKEDYKLWSLSDALLEAKGIRGCLLGRKDITERRVPHAKCYNGEDYIRPFTVKNCSCTREDFECDYGFKLRSRRSHTCVTDPNKNLDIHKIPIPCPPGNYYSYTKGYRRIAGDTCQGGQELMYAPQMNSCPVTKMPEFLLYAQRKMIHRYIFGKNENDILVQNGLVEAVVLDFDKADNCLYWADLATDNVKRLCLDGNHSVEIIVEDNVKAIEGLAYDWTAGNIYWIDSEAQKLEVARKNGQFRRTLLNGTTYLDKPRSLALDPHFGYLYWTDWSSSVPRIGKATMDCRNITYIVKGKENLVWPNGITIDHQMGRLYWTDAYLDQIVSSDLNGADRKVVVSGSEIPHPYAIVVYKENIYWTDLSRHALLTANKNTGYGVSLFKQNIIGITDLKVVHQISQNTPSACSINNGMCSQLCMPRPHIQHVGRNNRTCLCENYFQHSLIHSGDEDCLCPPGENYRNGSCMLMNDTCQAHEFQCLNGQCIPSAQKCNHEPDCLDNSDELNCQYRQCSEGDFRCPNSLCIPKRWMCDHEDDCGDMSDEKNCTYLTCSPDDFTCNNGRCIPANWTCDFDNDCHDNSDEKNCKEGTCLTTEFSCNSHSVSCIPLTWRCDGAGDCPDYSDEKNCSHVTCPTGTFTCKNKHCIHPTWRCDGENDCTDNSDEVNCTFTTPVPSRATSQISNVSTALPSCSKSEFQCKNGFCIYASERCDNINDCGDNSDEENCITNSSTPSRCNSNEFLCRRDKVCIPARKKCDQHQDCDDNSDEENCPISSSCPSDHFQCGNNQCIPMAWTCDGEDDCMKSEDEMNCGTVEQCGHDMFHCLESSGCIQMAYLCNGIYDCADQSDELNCNKHTGHTDTPQKCSSHEFLCENDSDQCLPYLLACDGQNHCLNGRDEKFGMCEDVVHVRNMWYTDLTSSSVLLKWESVKNSVQGKISYIPSFVEKKPAYSWVNCTATEHTSYRFNKLKPATMYHLLVFVQVTNKTHTRIYSPARFVVVKTNDGIPSIPVHCSVHQNGSKGLVATWSKPAHPRGHLSRYRIYIKDNNTKATYLIEQEDTNRKNYSVLLMSQPLFRNHTYIIKITASTKTGESPPCVGRITFDKGGVVRPVMGLRVKKKENYLITLIWKPVLNAKNYSITYLDIWHTEKKLIVNKTSATIENLSPGTEYVFRIQGFNIISAGPPAEIMVKTKDQQISQPNLISAISIDKTSFNVSWTGEKLNHHQQYVVFYDTQPRNMEDSHIDDARWVQYTTSTYIVLKNLQACEAYIVKVGVVRFKTSPLSPLSSSVLFQTAPDEHAQPKDVELKRVSNKTCVNISWHAPCYEIKERKLYIIYIEGSNPVSPLPPSANDSLSTQLCGFKRGATYNISVAISKSRKSRPVTFSVEPYEDPKSVKVVDKDSEKYLYSLVWNNSPVTSKLFNGYQVFYRKAGQPNFKLYKQVQSNHVSLKDLSPGFVYQLKVRLNKIDGYYGKFSSPVDLEIPILVVKPSAVQANVNLVAIVVPICIVTVILGTILLILFIRHKRLQRSFLAYASSHYDPRSERTTFNSAEYLGEDEDSPMITGFSDDEPLISLLGSTAYILPLISSKFFFSSSSFPLLFLPLLHFFFSSLHFFFFFFFFFSSFFFLFPFSFFFLTSFFLHFSFFFTSFSLLFFFFFTSSFFFFLHFSFFFLLHFFLFPSFLFFFFSFSFFSFSFFFFSLSSSLLLLLLLL</sequence>
<accession>A0A812EGI7</accession>
<dbReference type="InterPro" id="IPR036055">
    <property type="entry name" value="LDL_receptor-like_sf"/>
</dbReference>
<feature type="domain" description="Fibronectin type-III" evidence="30">
    <location>
        <begin position="1998"/>
        <end position="2092"/>
    </location>
</feature>
<evidence type="ECO:0000256" key="17">
    <source>
        <dbReference type="ARBA" id="ARBA00022824"/>
    </source>
</evidence>
<evidence type="ECO:0000256" key="22">
    <source>
        <dbReference type="ARBA" id="ARBA00023180"/>
    </source>
</evidence>
<feature type="disulfide bond" evidence="26">
    <location>
        <begin position="1223"/>
        <end position="1238"/>
    </location>
</feature>
<evidence type="ECO:0000256" key="26">
    <source>
        <dbReference type="PROSITE-ProRule" id="PRU00124"/>
    </source>
</evidence>
<dbReference type="InterPro" id="IPR023415">
    <property type="entry name" value="LDLR_class-A_CS"/>
</dbReference>
<keyword evidence="12" id="KW-0245">EGF-like domain</keyword>
<evidence type="ECO:0000256" key="15">
    <source>
        <dbReference type="ARBA" id="ARBA00022737"/>
    </source>
</evidence>
<evidence type="ECO:0000256" key="23">
    <source>
        <dbReference type="ARBA" id="ARBA00023329"/>
    </source>
</evidence>
<evidence type="ECO:0000256" key="27">
    <source>
        <dbReference type="PROSITE-ProRule" id="PRU00461"/>
    </source>
</evidence>
<evidence type="ECO:0000256" key="14">
    <source>
        <dbReference type="ARBA" id="ARBA00022729"/>
    </source>
</evidence>
<dbReference type="InterPro" id="IPR011042">
    <property type="entry name" value="6-blade_b-propeller_TolB-like"/>
</dbReference>
<feature type="domain" description="Fibronectin type-III" evidence="30">
    <location>
        <begin position="1806"/>
        <end position="1904"/>
    </location>
</feature>
<keyword evidence="17" id="KW-0256">Endoplasmic reticulum</keyword>
<feature type="transmembrane region" description="Helical" evidence="29">
    <location>
        <begin position="2259"/>
        <end position="2284"/>
    </location>
</feature>
<dbReference type="InterPro" id="IPR031778">
    <property type="entry name" value="Sortilin_N"/>
</dbReference>
<keyword evidence="18" id="KW-0333">Golgi apparatus</keyword>
<evidence type="ECO:0000259" key="30">
    <source>
        <dbReference type="PROSITE" id="PS50853"/>
    </source>
</evidence>
<feature type="disulfide bond" evidence="26">
    <location>
        <begin position="1301"/>
        <end position="1313"/>
    </location>
</feature>
<dbReference type="Pfam" id="PF00041">
    <property type="entry name" value="fn3"/>
    <property type="match status" value="1"/>
</dbReference>
<feature type="region of interest" description="Disordered" evidence="28">
    <location>
        <begin position="53"/>
        <end position="78"/>
    </location>
</feature>
<keyword evidence="21" id="KW-0675">Receptor</keyword>
<keyword evidence="22" id="KW-0325">Glycoprotein</keyword>
<keyword evidence="16" id="KW-0967">Endosome</keyword>
<dbReference type="InterPro" id="IPR050310">
    <property type="entry name" value="VPS10-sortilin"/>
</dbReference>
<keyword evidence="11" id="KW-1003">Cell membrane</keyword>
<dbReference type="FunFam" id="4.10.400.10:FF:000034">
    <property type="entry name" value="Low-density lipoprotein receptor-related protein 2"/>
    <property type="match status" value="2"/>
</dbReference>
<feature type="disulfide bond" evidence="26">
    <location>
        <begin position="1386"/>
        <end position="1398"/>
    </location>
</feature>
<dbReference type="PRINTS" id="PR00261">
    <property type="entry name" value="LDLRECEPTOR"/>
</dbReference>
<dbReference type="Pfam" id="PF15901">
    <property type="entry name" value="Sortilin_C"/>
    <property type="match status" value="1"/>
</dbReference>
<dbReference type="Gene3D" id="4.10.400.10">
    <property type="entry name" value="Low-density Lipoprotein Receptor"/>
    <property type="match status" value="10"/>
</dbReference>
<evidence type="ECO:0000256" key="7">
    <source>
        <dbReference type="ARBA" id="ARBA00004545"/>
    </source>
</evidence>
<evidence type="ECO:0000256" key="8">
    <source>
        <dbReference type="ARBA" id="ARBA00007041"/>
    </source>
</evidence>
<proteinExistence type="inferred from homology"/>
<dbReference type="InterPro" id="IPR036116">
    <property type="entry name" value="FN3_sf"/>
</dbReference>
<evidence type="ECO:0000256" key="4">
    <source>
        <dbReference type="ARBA" id="ARBA00004251"/>
    </source>
</evidence>
<dbReference type="GO" id="GO:0006897">
    <property type="term" value="P:endocytosis"/>
    <property type="evidence" value="ECO:0007669"/>
    <property type="project" value="UniProtKB-KW"/>
</dbReference>
<dbReference type="GO" id="GO:0030658">
    <property type="term" value="C:transport vesicle membrane"/>
    <property type="evidence" value="ECO:0007669"/>
    <property type="project" value="UniProtKB-SubCell"/>
</dbReference>
<evidence type="ECO:0000313" key="32">
    <source>
        <dbReference type="Proteomes" id="UP000597762"/>
    </source>
</evidence>
<dbReference type="GO" id="GO:0031901">
    <property type="term" value="C:early endosome membrane"/>
    <property type="evidence" value="ECO:0007669"/>
    <property type="project" value="UniProtKB-SubCell"/>
</dbReference>
<evidence type="ECO:0000256" key="11">
    <source>
        <dbReference type="ARBA" id="ARBA00022475"/>
    </source>
</evidence>
<feature type="domain" description="Fibronectin type-III" evidence="30">
    <location>
        <begin position="1718"/>
        <end position="1803"/>
    </location>
</feature>
<dbReference type="GO" id="GO:0006892">
    <property type="term" value="P:post-Golgi vesicle-mediated transport"/>
    <property type="evidence" value="ECO:0007669"/>
    <property type="project" value="TreeGrafter"/>
</dbReference>
<dbReference type="OrthoDB" id="443634at2759"/>
<feature type="disulfide bond" evidence="26">
    <location>
        <begin position="1143"/>
        <end position="1158"/>
    </location>
</feature>
<feature type="disulfide bond" evidence="26">
    <location>
        <begin position="1131"/>
        <end position="1149"/>
    </location>
</feature>
<keyword evidence="13" id="KW-0254">Endocytosis</keyword>
<dbReference type="PANTHER" id="PTHR12106">
    <property type="entry name" value="SORTILIN RELATED"/>
    <property type="match status" value="1"/>
</dbReference>
<evidence type="ECO:0000256" key="20">
    <source>
        <dbReference type="ARBA" id="ARBA00023157"/>
    </source>
</evidence>
<feature type="disulfide bond" evidence="26">
    <location>
        <begin position="1308"/>
        <end position="1326"/>
    </location>
</feature>
<keyword evidence="14" id="KW-0732">Signal</keyword>
<dbReference type="InterPro" id="IPR002172">
    <property type="entry name" value="LDrepeatLR_classA_rpt"/>
</dbReference>
<keyword evidence="32" id="KW-1185">Reference proteome</keyword>
<evidence type="ECO:0000256" key="3">
    <source>
        <dbReference type="ARBA" id="ARBA00004212"/>
    </source>
</evidence>
<dbReference type="PANTHER" id="PTHR12106:SF27">
    <property type="entry name" value="SORTILIN-RELATED RECEPTOR"/>
    <property type="match status" value="1"/>
</dbReference>
<feature type="transmembrane region" description="Helical" evidence="29">
    <location>
        <begin position="2290"/>
        <end position="2317"/>
    </location>
</feature>
<name>A0A812EGI7_ACAPH</name>
<dbReference type="SMART" id="SM00135">
    <property type="entry name" value="LY"/>
    <property type="match status" value="5"/>
</dbReference>
<dbReference type="FunFam" id="3.30.60.270:FF:000002">
    <property type="entry name" value="Sortilin-related receptor isoform A"/>
    <property type="match status" value="1"/>
</dbReference>
<evidence type="ECO:0000256" key="9">
    <source>
        <dbReference type="ARBA" id="ARBA00013467"/>
    </source>
</evidence>
<keyword evidence="29" id="KW-1133">Transmembrane helix</keyword>
<feature type="repeat" description="LDL-receptor class B" evidence="27">
    <location>
        <begin position="836"/>
        <end position="880"/>
    </location>
</feature>
<feature type="disulfide bond" evidence="26">
    <location>
        <begin position="1243"/>
        <end position="1255"/>
    </location>
</feature>
<evidence type="ECO:0000256" key="2">
    <source>
        <dbReference type="ARBA" id="ARBA00004158"/>
    </source>
</evidence>
<dbReference type="CDD" id="cd00112">
    <property type="entry name" value="LDLa"/>
    <property type="match status" value="9"/>
</dbReference>
<evidence type="ECO:0000256" key="10">
    <source>
        <dbReference type="ARBA" id="ARBA00022448"/>
    </source>
</evidence>
<feature type="disulfide bond" evidence="26">
    <location>
        <begin position="1085"/>
        <end position="1097"/>
    </location>
</feature>
<dbReference type="GO" id="GO:0032585">
    <property type="term" value="C:multivesicular body membrane"/>
    <property type="evidence" value="ECO:0007669"/>
    <property type="project" value="UniProtKB-SubCell"/>
</dbReference>
<organism evidence="31 32">
    <name type="scientific">Acanthosepion pharaonis</name>
    <name type="common">Pharaoh cuttlefish</name>
    <name type="synonym">Sepia pharaonis</name>
    <dbReference type="NCBI Taxonomy" id="158019"/>
    <lineage>
        <taxon>Eukaryota</taxon>
        <taxon>Metazoa</taxon>
        <taxon>Spiralia</taxon>
        <taxon>Lophotrochozoa</taxon>
        <taxon>Mollusca</taxon>
        <taxon>Cephalopoda</taxon>
        <taxon>Coleoidea</taxon>
        <taxon>Decapodiformes</taxon>
        <taxon>Sepiida</taxon>
        <taxon>Sepiina</taxon>
        <taxon>Sepiidae</taxon>
        <taxon>Acanthosepion</taxon>
    </lineage>
</organism>
<feature type="repeat" description="LDL-receptor class B" evidence="27">
    <location>
        <begin position="928"/>
        <end position="971"/>
    </location>
</feature>
<feature type="repeat" description="LDL-receptor class B" evidence="27">
    <location>
        <begin position="881"/>
        <end position="927"/>
    </location>
</feature>
<evidence type="ECO:0000256" key="6">
    <source>
        <dbReference type="ARBA" id="ARBA00004480"/>
    </source>
</evidence>
<dbReference type="PROSITE" id="PS01209">
    <property type="entry name" value="LDLRA_1"/>
    <property type="match status" value="5"/>
</dbReference>